<gene>
    <name evidence="1" type="ORF">PCON_03173</name>
</gene>
<dbReference type="AlphaFoldDB" id="U4LPH2"/>
<proteinExistence type="predicted"/>
<dbReference type="Proteomes" id="UP000018144">
    <property type="component" value="Unassembled WGS sequence"/>
</dbReference>
<protein>
    <submittedName>
        <fullName evidence="1">Uncharacterized protein</fullName>
    </submittedName>
</protein>
<sequence length="71" mass="8158">MPCQSCEPSNDGLLVHRQIHHESGMRFVQGLHETGNTDRMLFEVSLGKTLWAERDRDNECSKLNGWVLYPS</sequence>
<name>U4LPH2_PYROM</name>
<reference evidence="1 2" key="1">
    <citation type="journal article" date="2013" name="PLoS Genet.">
        <title>The genome and development-dependent transcriptomes of Pyronema confluens: a window into fungal evolution.</title>
        <authorList>
            <person name="Traeger S."/>
            <person name="Altegoer F."/>
            <person name="Freitag M."/>
            <person name="Gabaldon T."/>
            <person name="Kempken F."/>
            <person name="Kumar A."/>
            <person name="Marcet-Houben M."/>
            <person name="Poggeler S."/>
            <person name="Stajich J.E."/>
            <person name="Nowrousian M."/>
        </authorList>
    </citation>
    <scope>NUCLEOTIDE SEQUENCE [LARGE SCALE GENOMIC DNA]</scope>
    <source>
        <strain evidence="2">CBS 100304</strain>
        <tissue evidence="1">Vegetative mycelium</tissue>
    </source>
</reference>
<evidence type="ECO:0000313" key="1">
    <source>
        <dbReference type="EMBL" id="CCX16530.1"/>
    </source>
</evidence>
<evidence type="ECO:0000313" key="2">
    <source>
        <dbReference type="Proteomes" id="UP000018144"/>
    </source>
</evidence>
<organism evidence="1 2">
    <name type="scientific">Pyronema omphalodes (strain CBS 100304)</name>
    <name type="common">Pyronema confluens</name>
    <dbReference type="NCBI Taxonomy" id="1076935"/>
    <lineage>
        <taxon>Eukaryota</taxon>
        <taxon>Fungi</taxon>
        <taxon>Dikarya</taxon>
        <taxon>Ascomycota</taxon>
        <taxon>Pezizomycotina</taxon>
        <taxon>Pezizomycetes</taxon>
        <taxon>Pezizales</taxon>
        <taxon>Pyronemataceae</taxon>
        <taxon>Pyronema</taxon>
    </lineage>
</organism>
<keyword evidence="2" id="KW-1185">Reference proteome</keyword>
<dbReference type="EMBL" id="HF936418">
    <property type="protein sequence ID" value="CCX16530.1"/>
    <property type="molecule type" value="Genomic_DNA"/>
</dbReference>
<accession>U4LPH2</accession>